<evidence type="ECO:0000313" key="9">
    <source>
        <dbReference type="EMBL" id="MBD8065977.1"/>
    </source>
</evidence>
<dbReference type="InterPro" id="IPR012132">
    <property type="entry name" value="GMC_OxRdtase"/>
</dbReference>
<dbReference type="Proteomes" id="UP000654108">
    <property type="component" value="Unassembled WGS sequence"/>
</dbReference>
<comment type="caution">
    <text evidence="9">The sequence shown here is derived from an EMBL/GenBank/DDBJ whole genome shotgun (WGS) entry which is preliminary data.</text>
</comment>
<dbReference type="PROSITE" id="PS00624">
    <property type="entry name" value="GMC_OXRED_2"/>
    <property type="match status" value="1"/>
</dbReference>
<dbReference type="PANTHER" id="PTHR11552:SF147">
    <property type="entry name" value="CHOLINE DEHYDROGENASE, MITOCHONDRIAL"/>
    <property type="match status" value="1"/>
</dbReference>
<evidence type="ECO:0000256" key="2">
    <source>
        <dbReference type="ARBA" id="ARBA00010790"/>
    </source>
</evidence>
<keyword evidence="4 5" id="KW-0274">FAD</keyword>
<dbReference type="GO" id="GO:0050660">
    <property type="term" value="F:flavin adenine dinucleotide binding"/>
    <property type="evidence" value="ECO:0007669"/>
    <property type="project" value="InterPro"/>
</dbReference>
<comment type="cofactor">
    <cofactor evidence="1 5">
        <name>FAD</name>
        <dbReference type="ChEBI" id="CHEBI:57692"/>
    </cofactor>
</comment>
<dbReference type="Pfam" id="PF05199">
    <property type="entry name" value="GMC_oxred_C"/>
    <property type="match status" value="1"/>
</dbReference>
<feature type="binding site" evidence="5">
    <location>
        <position position="223"/>
    </location>
    <ligand>
        <name>FAD</name>
        <dbReference type="ChEBI" id="CHEBI:57692"/>
    </ligand>
</feature>
<dbReference type="AlphaFoldDB" id="A0A927FUY7"/>
<evidence type="ECO:0000313" key="10">
    <source>
        <dbReference type="Proteomes" id="UP000654108"/>
    </source>
</evidence>
<evidence type="ECO:0000256" key="3">
    <source>
        <dbReference type="ARBA" id="ARBA00022630"/>
    </source>
</evidence>
<dbReference type="RefSeq" id="WP_191775228.1">
    <property type="nucleotide sequence ID" value="NZ_JACYFU010000002.1"/>
</dbReference>
<dbReference type="InterPro" id="IPR036188">
    <property type="entry name" value="FAD/NAD-bd_sf"/>
</dbReference>
<organism evidence="9 10">
    <name type="scientific">Devosia oryzisoli</name>
    <dbReference type="NCBI Taxonomy" id="2774138"/>
    <lineage>
        <taxon>Bacteria</taxon>
        <taxon>Pseudomonadati</taxon>
        <taxon>Pseudomonadota</taxon>
        <taxon>Alphaproteobacteria</taxon>
        <taxon>Hyphomicrobiales</taxon>
        <taxon>Devosiaceae</taxon>
        <taxon>Devosia</taxon>
    </lineage>
</organism>
<evidence type="ECO:0000256" key="1">
    <source>
        <dbReference type="ARBA" id="ARBA00001974"/>
    </source>
</evidence>
<proteinExistence type="inferred from homology"/>
<dbReference type="PROSITE" id="PS00623">
    <property type="entry name" value="GMC_OXRED_1"/>
    <property type="match status" value="1"/>
</dbReference>
<dbReference type="PANTHER" id="PTHR11552">
    <property type="entry name" value="GLUCOSE-METHANOL-CHOLINE GMC OXIDOREDUCTASE"/>
    <property type="match status" value="1"/>
</dbReference>
<gene>
    <name evidence="9" type="ORF">IC608_10875</name>
</gene>
<dbReference type="Pfam" id="PF00732">
    <property type="entry name" value="GMC_oxred_N"/>
    <property type="match status" value="1"/>
</dbReference>
<dbReference type="InterPro" id="IPR007867">
    <property type="entry name" value="GMC_OxRtase_C"/>
</dbReference>
<dbReference type="SUPFAM" id="SSF51905">
    <property type="entry name" value="FAD/NAD(P)-binding domain"/>
    <property type="match status" value="1"/>
</dbReference>
<keyword evidence="3 6" id="KW-0285">Flavoprotein</keyword>
<evidence type="ECO:0000256" key="6">
    <source>
        <dbReference type="RuleBase" id="RU003968"/>
    </source>
</evidence>
<keyword evidence="10" id="KW-1185">Reference proteome</keyword>
<feature type="domain" description="Glucose-methanol-choline oxidoreductase N-terminal" evidence="7">
    <location>
        <begin position="86"/>
        <end position="109"/>
    </location>
</feature>
<dbReference type="Gene3D" id="3.50.50.60">
    <property type="entry name" value="FAD/NAD(P)-binding domain"/>
    <property type="match status" value="1"/>
</dbReference>
<evidence type="ECO:0000259" key="8">
    <source>
        <dbReference type="PROSITE" id="PS00624"/>
    </source>
</evidence>
<accession>A0A927FUY7</accession>
<protein>
    <submittedName>
        <fullName evidence="9">GMC family oxidoreductase N-terminal domain-containing protein</fullName>
    </submittedName>
</protein>
<evidence type="ECO:0000259" key="7">
    <source>
        <dbReference type="PROSITE" id="PS00623"/>
    </source>
</evidence>
<dbReference type="PIRSF" id="PIRSF000137">
    <property type="entry name" value="Alcohol_oxidase"/>
    <property type="match status" value="1"/>
</dbReference>
<evidence type="ECO:0000256" key="5">
    <source>
        <dbReference type="PIRSR" id="PIRSR000137-2"/>
    </source>
</evidence>
<evidence type="ECO:0000256" key="4">
    <source>
        <dbReference type="ARBA" id="ARBA00022827"/>
    </source>
</evidence>
<dbReference type="Gene3D" id="3.30.560.10">
    <property type="entry name" value="Glucose Oxidase, domain 3"/>
    <property type="match status" value="1"/>
</dbReference>
<reference evidence="9" key="1">
    <citation type="submission" date="2020-09" db="EMBL/GenBank/DDBJ databases">
        <title>Genome seq and assembly of Devosia sp.</title>
        <authorList>
            <person name="Chhetri G."/>
        </authorList>
    </citation>
    <scope>NUCLEOTIDE SEQUENCE</scope>
    <source>
        <strain evidence="9">PTR5</strain>
    </source>
</reference>
<name>A0A927FUY7_9HYPH</name>
<dbReference type="EMBL" id="JACYFU010000002">
    <property type="protein sequence ID" value="MBD8065977.1"/>
    <property type="molecule type" value="Genomic_DNA"/>
</dbReference>
<dbReference type="InterPro" id="IPR000172">
    <property type="entry name" value="GMC_OxRdtase_N"/>
</dbReference>
<dbReference type="GO" id="GO:0016614">
    <property type="term" value="F:oxidoreductase activity, acting on CH-OH group of donors"/>
    <property type="evidence" value="ECO:0007669"/>
    <property type="project" value="InterPro"/>
</dbReference>
<sequence>MPHGENRGYDYVIVGSGSAGSLLANRLSQDPQTRVLVLEAGGQDRNHWLKLPVGYFRTIYDARFSRVFDTEPSEGSGNRAIAWPRGRIVGGSSSINGLIFIRGQADDFDGWAQSGAIGWSYADVLPHFRALERYSGGSDSYRGRTGELQVSDLRNANPACAAWVEAAQQYGLPYNPDFNGETTYGVGSYQLTLGRRFRASAAASFLRPALKRGNVDLLTGALVSRVIIEAGKAVGVEYLAGKERHVVRADREVILSAGTIQSPQILQLSGIGPADHLRSLGLPVLVDAPEVGENLQDHYQMRLIVRLNRKLSLNDDVRNVFKLARMGAQWVLQGTGPLTVGAGQVGGAACTPYAHGGRPDVQFNVMPLSVDKPGTPLHRYSGFTASVYQCHPESRGRVSVTSADPAASPRIEPRYFERRIDRQTIVAGVKMLRDIHEQPAFKALWSEEVVPGSAVRSDEQIWDAVRSMGGTVFHPVGTCRMGTDSASVLDPQLRVRGVDGLRVIDASVMPRIVSANSNAATLMVAEKGASLVLGRDGAG</sequence>
<feature type="domain" description="Glucose-methanol-choline oxidoreductase N-terminal" evidence="8">
    <location>
        <begin position="258"/>
        <end position="272"/>
    </location>
</feature>
<dbReference type="SUPFAM" id="SSF54373">
    <property type="entry name" value="FAD-linked reductases, C-terminal domain"/>
    <property type="match status" value="1"/>
</dbReference>
<comment type="similarity">
    <text evidence="2 6">Belongs to the GMC oxidoreductase family.</text>
</comment>